<dbReference type="RefSeq" id="WP_128782445.1">
    <property type="nucleotide sequence ID" value="NZ_RJLM01000001.1"/>
</dbReference>
<feature type="transmembrane region" description="Helical" evidence="1">
    <location>
        <begin position="164"/>
        <end position="190"/>
    </location>
</feature>
<keyword evidence="1" id="KW-0812">Transmembrane</keyword>
<organism evidence="2 3">
    <name type="scientific">Photobacterium chitinilyticum</name>
    <dbReference type="NCBI Taxonomy" id="2485123"/>
    <lineage>
        <taxon>Bacteria</taxon>
        <taxon>Pseudomonadati</taxon>
        <taxon>Pseudomonadota</taxon>
        <taxon>Gammaproteobacteria</taxon>
        <taxon>Vibrionales</taxon>
        <taxon>Vibrionaceae</taxon>
        <taxon>Photobacterium</taxon>
    </lineage>
</organism>
<feature type="transmembrane region" description="Helical" evidence="1">
    <location>
        <begin position="21"/>
        <end position="46"/>
    </location>
</feature>
<feature type="transmembrane region" description="Helical" evidence="1">
    <location>
        <begin position="197"/>
        <end position="217"/>
    </location>
</feature>
<feature type="transmembrane region" description="Helical" evidence="1">
    <location>
        <begin position="245"/>
        <end position="267"/>
    </location>
</feature>
<dbReference type="EMBL" id="RJLM01000001">
    <property type="protein sequence ID" value="RWX57138.1"/>
    <property type="molecule type" value="Genomic_DNA"/>
</dbReference>
<keyword evidence="1" id="KW-1133">Transmembrane helix</keyword>
<feature type="transmembrane region" description="Helical" evidence="1">
    <location>
        <begin position="66"/>
        <end position="87"/>
    </location>
</feature>
<accession>A0A444JVS9</accession>
<protein>
    <submittedName>
        <fullName evidence="2">ABC transporter</fullName>
    </submittedName>
</protein>
<keyword evidence="1" id="KW-0472">Membrane</keyword>
<evidence type="ECO:0000313" key="2">
    <source>
        <dbReference type="EMBL" id="RWX57138.1"/>
    </source>
</evidence>
<evidence type="ECO:0000313" key="3">
    <source>
        <dbReference type="Proteomes" id="UP000287563"/>
    </source>
</evidence>
<proteinExistence type="predicted"/>
<name>A0A444JVS9_9GAMM</name>
<sequence>MRPLLHLLEKELLEYRIVVKLPIFIALFAVLNFTLVMSSDNVSFFVQTSGAGEWGFSLASSGFASYVGKLNELVAGFVFLSLFIVYIPKTLRKERSEGSLMFWRAVPVSDHLAITAKLLFALVVIPLITSLLLLFSDGLVWLLAKWWMADDTMVSFSITFPAMLWHWMSFIGRAVMISLSLLPLACLLLFVSQLINYPMVAVVVTVIATKVMTYILLGTSAVGDFMSDVYSLPLTILTSDNPFEAYLSLGVMTHLVLLLLGAALFYLCSKQRSTDDRIFSYLVRNWHRT</sequence>
<evidence type="ECO:0000256" key="1">
    <source>
        <dbReference type="SAM" id="Phobius"/>
    </source>
</evidence>
<comment type="caution">
    <text evidence="2">The sequence shown here is derived from an EMBL/GenBank/DDBJ whole genome shotgun (WGS) entry which is preliminary data.</text>
</comment>
<dbReference type="OrthoDB" id="118685at2"/>
<keyword evidence="3" id="KW-1185">Reference proteome</keyword>
<reference evidence="2 3" key="1">
    <citation type="submission" date="2018-11" db="EMBL/GenBank/DDBJ databases">
        <title>Photobacterium sp. BEI247 sp. nov., a marine bacterium isolated from Yongle Blue Hole in the South China Sea.</title>
        <authorList>
            <person name="Wang X."/>
        </authorList>
    </citation>
    <scope>NUCLEOTIDE SEQUENCE [LARGE SCALE GENOMIC DNA]</scope>
    <source>
        <strain evidence="3">BEI247</strain>
    </source>
</reference>
<gene>
    <name evidence="2" type="ORF">EDI28_03640</name>
</gene>
<feature type="transmembrane region" description="Helical" evidence="1">
    <location>
        <begin position="118"/>
        <end position="144"/>
    </location>
</feature>
<dbReference type="AlphaFoldDB" id="A0A444JVS9"/>
<dbReference type="Proteomes" id="UP000287563">
    <property type="component" value="Unassembled WGS sequence"/>
</dbReference>